<dbReference type="PANTHER" id="PTHR37036">
    <property type="match status" value="1"/>
</dbReference>
<dbReference type="EMBL" id="JBHTAI010000014">
    <property type="protein sequence ID" value="MFC7151171.1"/>
    <property type="molecule type" value="Genomic_DNA"/>
</dbReference>
<reference evidence="2" key="1">
    <citation type="journal article" date="2019" name="Int. J. Syst. Evol. Microbiol.">
        <title>The Global Catalogue of Microorganisms (GCM) 10K type strain sequencing project: providing services to taxonomists for standard genome sequencing and annotation.</title>
        <authorList>
            <consortium name="The Broad Institute Genomics Platform"/>
            <consortium name="The Broad Institute Genome Sequencing Center for Infectious Disease"/>
            <person name="Wu L."/>
            <person name="Ma J."/>
        </authorList>
    </citation>
    <scope>NUCLEOTIDE SEQUENCE [LARGE SCALE GENOMIC DNA]</scope>
    <source>
        <strain evidence="2">KCTC 12907</strain>
    </source>
</reference>
<keyword evidence="2" id="KW-1185">Reference proteome</keyword>
<dbReference type="Gene3D" id="2.115.10.20">
    <property type="entry name" value="Glycosyl hydrolase domain, family 43"/>
    <property type="match status" value="1"/>
</dbReference>
<dbReference type="InterPro" id="IPR023296">
    <property type="entry name" value="Glyco_hydro_beta-prop_sf"/>
</dbReference>
<evidence type="ECO:0000313" key="2">
    <source>
        <dbReference type="Proteomes" id="UP001596378"/>
    </source>
</evidence>
<proteinExistence type="predicted"/>
<comment type="caution">
    <text evidence="1">The sequence shown here is derived from an EMBL/GenBank/DDBJ whole genome shotgun (WGS) entry which is preliminary data.</text>
</comment>
<evidence type="ECO:0000313" key="1">
    <source>
        <dbReference type="EMBL" id="MFC7151171.1"/>
    </source>
</evidence>
<protein>
    <submittedName>
        <fullName evidence="1">DUF1861 family protein</fullName>
    </submittedName>
</protein>
<name>A0ABW2FGC2_9BACL</name>
<organism evidence="1 2">
    <name type="scientific">Cohnella cellulosilytica</name>
    <dbReference type="NCBI Taxonomy" id="986710"/>
    <lineage>
        <taxon>Bacteria</taxon>
        <taxon>Bacillati</taxon>
        <taxon>Bacillota</taxon>
        <taxon>Bacilli</taxon>
        <taxon>Bacillales</taxon>
        <taxon>Paenibacillaceae</taxon>
        <taxon>Cohnella</taxon>
    </lineage>
</organism>
<accession>A0ABW2FGC2</accession>
<dbReference type="RefSeq" id="WP_378049532.1">
    <property type="nucleotide sequence ID" value="NZ_JBHMDN010000021.1"/>
</dbReference>
<sequence length="338" mass="38325">MTLLEPARPFEASHLAELRRQFESDKRIYDSAKLRFLGVDGFDVYNASIPFEWQGKRYIYGRVEKRHEWARSWVRLFENSGPDEWTVVQDTMIYQLEDPYVSVIGEELVLGGTHVRNNRGQLDTFYGYFYKGKDLHDLVYFTTGPDRMKDIRLVELPEGKIGVFSRPRGEAVRQKYGSESLIGFTVIDRLDDLSAEVIENAPIIAGLFNRDEWGGCNQAYLLESGKVGVIGHICYKSVDAANQETLTYMNMSFVLDPLTLQFSDLRIIGTRPCYPDGPAKMPNLTDCAFTSGIELRPDGKVDLYSGIGDTEVGRIAIDYPFENEGGIVVNPRSLVSER</sequence>
<gene>
    <name evidence="1" type="ORF">ACFQMJ_21750</name>
</gene>
<dbReference type="SUPFAM" id="SSF75005">
    <property type="entry name" value="Arabinanase/levansucrase/invertase"/>
    <property type="match status" value="1"/>
</dbReference>
<dbReference type="Proteomes" id="UP001596378">
    <property type="component" value="Unassembled WGS sequence"/>
</dbReference>
<dbReference type="PANTHER" id="PTHR37036:SF2">
    <property type="entry name" value="DUF1861 FAMILY PROTEIN"/>
    <property type="match status" value="1"/>
</dbReference>
<dbReference type="Pfam" id="PF08950">
    <property type="entry name" value="DUF1861"/>
    <property type="match status" value="1"/>
</dbReference>
<dbReference type="InterPro" id="IPR015045">
    <property type="entry name" value="MPT-1-like_LmxM"/>
</dbReference>